<sequence length="262" mass="31052">MISTIGYSQHQESEPTFYSEINERVLNRNLYDVKFGTPTEIIVNDTITYADSETWIEKSIFTFKANHQMLVKKHRNSELIADEIIELDSMNRILNYEGNLKYNGGKWYVTKVKYTYEDFKKIKEKINGSGETYMRYIVKYDSLKNPLAIEHTIVGPDYTKLQTVNYDYANSKFILMDFNYQGKLEEEVNGNFNRDYIIAKNKNGDIAKMYWILTDKKEPFIHEFEYTYDDKGNWIKLIVNVKSPDGTLKPFHKTYRTIKYQN</sequence>
<organism evidence="1 2">
    <name type="scientific">Aurantibacter aestuarii</name>
    <dbReference type="NCBI Taxonomy" id="1266046"/>
    <lineage>
        <taxon>Bacteria</taxon>
        <taxon>Pseudomonadati</taxon>
        <taxon>Bacteroidota</taxon>
        <taxon>Flavobacteriia</taxon>
        <taxon>Flavobacteriales</taxon>
        <taxon>Flavobacteriaceae</taxon>
        <taxon>Aurantibacter</taxon>
    </lineage>
</organism>
<reference evidence="1 2" key="1">
    <citation type="submission" date="2018-03" db="EMBL/GenBank/DDBJ databases">
        <title>Mesoflavibacter sp. HG37 and Mesoflavibacter sp. HG96 sp.nov., two marine bacteria isolated from seawater of Western Pacific Ocean.</title>
        <authorList>
            <person name="Cheng H."/>
            <person name="Wu Y.-H."/>
            <person name="Guo L.-L."/>
            <person name="Xu X.-W."/>
        </authorList>
    </citation>
    <scope>NUCLEOTIDE SEQUENCE [LARGE SCALE GENOMIC DNA]</scope>
    <source>
        <strain evidence="1 2">KCTC 32269</strain>
    </source>
</reference>
<evidence type="ECO:0000313" key="2">
    <source>
        <dbReference type="Proteomes" id="UP000238426"/>
    </source>
</evidence>
<accession>A0A2T1N940</accession>
<keyword evidence="2" id="KW-1185">Reference proteome</keyword>
<gene>
    <name evidence="1" type="ORF">C7H52_08840</name>
</gene>
<dbReference type="EMBL" id="PXOQ01000009">
    <property type="protein sequence ID" value="PSG88397.1"/>
    <property type="molecule type" value="Genomic_DNA"/>
</dbReference>
<dbReference type="Proteomes" id="UP000238426">
    <property type="component" value="Unassembled WGS sequence"/>
</dbReference>
<name>A0A2T1N940_9FLAO</name>
<dbReference type="AlphaFoldDB" id="A0A2T1N940"/>
<proteinExistence type="predicted"/>
<evidence type="ECO:0000313" key="1">
    <source>
        <dbReference type="EMBL" id="PSG88397.1"/>
    </source>
</evidence>
<protein>
    <submittedName>
        <fullName evidence="1">Uncharacterized protein</fullName>
    </submittedName>
</protein>
<comment type="caution">
    <text evidence="1">The sequence shown here is derived from an EMBL/GenBank/DDBJ whole genome shotgun (WGS) entry which is preliminary data.</text>
</comment>